<gene>
    <name evidence="1" type="ORF">CES85_4060</name>
</gene>
<dbReference type="EMBL" id="CP022603">
    <property type="protein sequence ID" value="ASV83281.1"/>
    <property type="molecule type" value="Genomic_DNA"/>
</dbReference>
<sequence length="39" mass="4271">MSAKELGTSFCSGNDARTMFSNSHFRQKTVIIFESAAVT</sequence>
<name>A0A248UA51_9HYPH</name>
<dbReference type="KEGG" id="och:CES85_4060"/>
<organism evidence="1 2">
    <name type="scientific">Ochrobactrum quorumnocens</name>
    <dbReference type="NCBI Taxonomy" id="271865"/>
    <lineage>
        <taxon>Bacteria</taxon>
        <taxon>Pseudomonadati</taxon>
        <taxon>Pseudomonadota</taxon>
        <taxon>Alphaproteobacteria</taxon>
        <taxon>Hyphomicrobiales</taxon>
        <taxon>Brucellaceae</taxon>
        <taxon>Brucella/Ochrobactrum group</taxon>
        <taxon>Ochrobactrum</taxon>
    </lineage>
</organism>
<evidence type="ECO:0000313" key="2">
    <source>
        <dbReference type="Proteomes" id="UP000215256"/>
    </source>
</evidence>
<dbReference type="AlphaFoldDB" id="A0A248UA51"/>
<reference evidence="1 2" key="1">
    <citation type="submission" date="2017-07" db="EMBL/GenBank/DDBJ databases">
        <title>Phylogenetic study on the rhizospheric bacterium Ochrobactrum sp. A44.</title>
        <authorList>
            <person name="Krzyzanowska D.M."/>
            <person name="Ossowicki A."/>
            <person name="Rajewska M."/>
            <person name="Maciag T."/>
            <person name="Kaczynski Z."/>
            <person name="Czerwicka M."/>
            <person name="Jafra S."/>
        </authorList>
    </citation>
    <scope>NUCLEOTIDE SEQUENCE [LARGE SCALE GENOMIC DNA]</scope>
    <source>
        <strain evidence="1 2">A44</strain>
    </source>
</reference>
<dbReference type="Proteomes" id="UP000215256">
    <property type="component" value="Chromosome 2"/>
</dbReference>
<evidence type="ECO:0000313" key="1">
    <source>
        <dbReference type="EMBL" id="ASV83281.1"/>
    </source>
</evidence>
<accession>A0A248UA51</accession>
<protein>
    <submittedName>
        <fullName evidence="1">Uncharacterized protein</fullName>
    </submittedName>
</protein>
<proteinExistence type="predicted"/>